<dbReference type="PATRIC" id="fig|86662.23.peg.3539"/>
<dbReference type="EMBL" id="LXLX01000045">
    <property type="protein sequence ID" value="OFD89843.1"/>
    <property type="molecule type" value="Genomic_DNA"/>
</dbReference>
<keyword evidence="8" id="KW-0547">Nucleotide-binding</keyword>
<evidence type="ECO:0000256" key="4">
    <source>
        <dbReference type="ARBA" id="ARBA00022475"/>
    </source>
</evidence>
<evidence type="ECO:0000259" key="16">
    <source>
        <dbReference type="PROSITE" id="PS50885"/>
    </source>
</evidence>
<keyword evidence="10" id="KW-0067">ATP-binding</keyword>
<name>A0A1D3MQ20_BACMY</name>
<evidence type="ECO:0000256" key="10">
    <source>
        <dbReference type="ARBA" id="ARBA00022840"/>
    </source>
</evidence>
<dbReference type="InterPro" id="IPR003594">
    <property type="entry name" value="HATPase_dom"/>
</dbReference>
<proteinExistence type="predicted"/>
<dbReference type="InterPro" id="IPR004358">
    <property type="entry name" value="Sig_transdc_His_kin-like_C"/>
</dbReference>
<dbReference type="InterPro" id="IPR036097">
    <property type="entry name" value="HisK_dim/P_sf"/>
</dbReference>
<feature type="transmembrane region" description="Helical" evidence="14">
    <location>
        <begin position="7"/>
        <end position="25"/>
    </location>
</feature>
<evidence type="ECO:0000256" key="3">
    <source>
        <dbReference type="ARBA" id="ARBA00012438"/>
    </source>
</evidence>
<keyword evidence="5" id="KW-0597">Phosphoprotein</keyword>
<accession>A0A1D3MQ20</accession>
<dbReference type="SUPFAM" id="SSF47384">
    <property type="entry name" value="Homodimeric domain of signal transducing histidine kinase"/>
    <property type="match status" value="1"/>
</dbReference>
<dbReference type="SMART" id="SM00388">
    <property type="entry name" value="HisKA"/>
    <property type="match status" value="1"/>
</dbReference>
<evidence type="ECO:0000256" key="9">
    <source>
        <dbReference type="ARBA" id="ARBA00022777"/>
    </source>
</evidence>
<dbReference type="Gene3D" id="3.30.565.10">
    <property type="entry name" value="Histidine kinase-like ATPase, C-terminal domain"/>
    <property type="match status" value="1"/>
</dbReference>
<keyword evidence="6" id="KW-0808">Transferase</keyword>
<gene>
    <name evidence="17" type="ORF">BWGOE11_35560</name>
</gene>
<feature type="transmembrane region" description="Helical" evidence="14">
    <location>
        <begin position="37"/>
        <end position="57"/>
    </location>
</feature>
<evidence type="ECO:0000256" key="7">
    <source>
        <dbReference type="ARBA" id="ARBA00022692"/>
    </source>
</evidence>
<feature type="domain" description="HAMP" evidence="16">
    <location>
        <begin position="59"/>
        <end position="112"/>
    </location>
</feature>
<dbReference type="GO" id="GO:0005524">
    <property type="term" value="F:ATP binding"/>
    <property type="evidence" value="ECO:0007669"/>
    <property type="project" value="UniProtKB-KW"/>
</dbReference>
<dbReference type="PROSITE" id="PS50109">
    <property type="entry name" value="HIS_KIN"/>
    <property type="match status" value="1"/>
</dbReference>
<dbReference type="Gene3D" id="1.10.287.130">
    <property type="match status" value="1"/>
</dbReference>
<keyword evidence="13 14" id="KW-0472">Membrane</keyword>
<evidence type="ECO:0000256" key="2">
    <source>
        <dbReference type="ARBA" id="ARBA00004651"/>
    </source>
</evidence>
<dbReference type="SMART" id="SM00387">
    <property type="entry name" value="HATPase_c"/>
    <property type="match status" value="1"/>
</dbReference>
<dbReference type="InterPro" id="IPR003660">
    <property type="entry name" value="HAMP_dom"/>
</dbReference>
<evidence type="ECO:0000313" key="18">
    <source>
        <dbReference type="Proteomes" id="UP000175835"/>
    </source>
</evidence>
<dbReference type="InterPro" id="IPR050736">
    <property type="entry name" value="Sensor_HK_Regulatory"/>
</dbReference>
<dbReference type="CDD" id="cd00082">
    <property type="entry name" value="HisKA"/>
    <property type="match status" value="1"/>
</dbReference>
<dbReference type="GO" id="GO:0000155">
    <property type="term" value="F:phosphorelay sensor kinase activity"/>
    <property type="evidence" value="ECO:0007669"/>
    <property type="project" value="InterPro"/>
</dbReference>
<dbReference type="SUPFAM" id="SSF55874">
    <property type="entry name" value="ATPase domain of HSP90 chaperone/DNA topoisomerase II/histidine kinase"/>
    <property type="match status" value="1"/>
</dbReference>
<comment type="caution">
    <text evidence="17">The sequence shown here is derived from an EMBL/GenBank/DDBJ whole genome shotgun (WGS) entry which is preliminary data.</text>
</comment>
<reference evidence="17 18" key="1">
    <citation type="submission" date="2016-05" db="EMBL/GenBank/DDBJ databases">
        <title>Bacillus thuringiensis and Bacillus weihenstephanensis as novel biocontrol agents of wilt causing Verticillium species.</title>
        <authorList>
            <person name="Hollensteiner J."/>
            <person name="Wemheuer F."/>
            <person name="Harting R."/>
            <person name="Kolarzyk A."/>
            <person name="Diaz-Valerio S."/>
            <person name="Poehlein A."/>
            <person name="Brzuszkiewicz E."/>
            <person name="Nesemann K."/>
            <person name="Braus-Stromeyer S."/>
            <person name="Braus G."/>
            <person name="Daniel R."/>
            <person name="Liesegang H."/>
        </authorList>
    </citation>
    <scope>NUCLEOTIDE SEQUENCE [LARGE SCALE GENOMIC DNA]</scope>
    <source>
        <strain evidence="17 18">GOE11</strain>
    </source>
</reference>
<evidence type="ECO:0000256" key="5">
    <source>
        <dbReference type="ARBA" id="ARBA00022553"/>
    </source>
</evidence>
<evidence type="ECO:0000256" key="12">
    <source>
        <dbReference type="ARBA" id="ARBA00023012"/>
    </source>
</evidence>
<dbReference type="Pfam" id="PF00512">
    <property type="entry name" value="HisKA"/>
    <property type="match status" value="1"/>
</dbReference>
<evidence type="ECO:0000256" key="1">
    <source>
        <dbReference type="ARBA" id="ARBA00000085"/>
    </source>
</evidence>
<evidence type="ECO:0000256" key="8">
    <source>
        <dbReference type="ARBA" id="ARBA00022741"/>
    </source>
</evidence>
<dbReference type="PANTHER" id="PTHR43711">
    <property type="entry name" value="TWO-COMPONENT HISTIDINE KINASE"/>
    <property type="match status" value="1"/>
</dbReference>
<evidence type="ECO:0000256" key="14">
    <source>
        <dbReference type="SAM" id="Phobius"/>
    </source>
</evidence>
<evidence type="ECO:0000256" key="11">
    <source>
        <dbReference type="ARBA" id="ARBA00022989"/>
    </source>
</evidence>
<keyword evidence="4" id="KW-1003">Cell membrane</keyword>
<evidence type="ECO:0000256" key="13">
    <source>
        <dbReference type="ARBA" id="ARBA00023136"/>
    </source>
</evidence>
<dbReference type="Gene3D" id="6.10.340.10">
    <property type="match status" value="1"/>
</dbReference>
<evidence type="ECO:0000256" key="6">
    <source>
        <dbReference type="ARBA" id="ARBA00022679"/>
    </source>
</evidence>
<evidence type="ECO:0000313" key="17">
    <source>
        <dbReference type="EMBL" id="OFD89843.1"/>
    </source>
</evidence>
<dbReference type="Proteomes" id="UP000175835">
    <property type="component" value="Unassembled WGS sequence"/>
</dbReference>
<keyword evidence="9 17" id="KW-0418">Kinase</keyword>
<evidence type="ECO:0000259" key="15">
    <source>
        <dbReference type="PROSITE" id="PS50109"/>
    </source>
</evidence>
<feature type="domain" description="Histidine kinase" evidence="15">
    <location>
        <begin position="127"/>
        <end position="349"/>
    </location>
</feature>
<dbReference type="AlphaFoldDB" id="A0A1D3MQ20"/>
<dbReference type="EC" id="2.7.13.3" evidence="3"/>
<dbReference type="InterPro" id="IPR036890">
    <property type="entry name" value="HATPase_C_sf"/>
</dbReference>
<comment type="subcellular location">
    <subcellularLocation>
        <location evidence="2">Cell membrane</location>
        <topology evidence="2">Multi-pass membrane protein</topology>
    </subcellularLocation>
</comment>
<dbReference type="InterPro" id="IPR005467">
    <property type="entry name" value="His_kinase_dom"/>
</dbReference>
<dbReference type="RefSeq" id="WP_002110999.1">
    <property type="nucleotide sequence ID" value="NZ_FMJF01000032.1"/>
</dbReference>
<sequence>MKLRYQLLLMNLLSTGIMVISIWYSERQMLLRPEQTRLLIVIVIVAMIISTIIYWLMTRPIMRSIQNLIALTKQFSDRQFGTMYIIGKEPEEFKELAEAFQEMAKKLDESFAKLEKGEKARTELIANISHDLRTPMASIQLMVEALQDGLIEDPDMKQQYLKTILNDIQRLSGLINDLFDLSKLELGQEVFHPSLIHVDSILLKVIDSHDILLQDKEIDLQLHVSETVPRIWIMPCKIARVINNLLHNAIRHSPTCGTIELIVEENKQKQQVQFTLCDEGEGISPDDQLRIFDRFFRTDPSRSSQSGGSGLGLAIAKSLVELHKGQIGVRDRQDGKQGCEFWFTLPVTSEKNESVERLL</sequence>
<dbReference type="InterPro" id="IPR003661">
    <property type="entry name" value="HisK_dim/P_dom"/>
</dbReference>
<dbReference type="FunFam" id="1.10.287.130:FF:000001">
    <property type="entry name" value="Two-component sensor histidine kinase"/>
    <property type="match status" value="1"/>
</dbReference>
<dbReference type="FunFam" id="3.30.565.10:FF:000006">
    <property type="entry name" value="Sensor histidine kinase WalK"/>
    <property type="match status" value="1"/>
</dbReference>
<dbReference type="Pfam" id="PF02518">
    <property type="entry name" value="HATPase_c"/>
    <property type="match status" value="1"/>
</dbReference>
<comment type="catalytic activity">
    <reaction evidence="1">
        <text>ATP + protein L-histidine = ADP + protein N-phospho-L-histidine.</text>
        <dbReference type="EC" id="2.7.13.3"/>
    </reaction>
</comment>
<keyword evidence="11 14" id="KW-1133">Transmembrane helix</keyword>
<dbReference type="PROSITE" id="PS50885">
    <property type="entry name" value="HAMP"/>
    <property type="match status" value="1"/>
</dbReference>
<dbReference type="PANTHER" id="PTHR43711:SF1">
    <property type="entry name" value="HISTIDINE KINASE 1"/>
    <property type="match status" value="1"/>
</dbReference>
<dbReference type="GO" id="GO:0005886">
    <property type="term" value="C:plasma membrane"/>
    <property type="evidence" value="ECO:0007669"/>
    <property type="project" value="UniProtKB-SubCell"/>
</dbReference>
<dbReference type="PRINTS" id="PR00344">
    <property type="entry name" value="BCTRLSENSOR"/>
</dbReference>
<keyword evidence="12" id="KW-0902">Two-component regulatory system</keyword>
<protein>
    <recommendedName>
        <fullName evidence="3">histidine kinase</fullName>
        <ecNumber evidence="3">2.7.13.3</ecNumber>
    </recommendedName>
</protein>
<keyword evidence="7 14" id="KW-0812">Transmembrane</keyword>
<organism evidence="17 18">
    <name type="scientific">Bacillus mycoides</name>
    <dbReference type="NCBI Taxonomy" id="1405"/>
    <lineage>
        <taxon>Bacteria</taxon>
        <taxon>Bacillati</taxon>
        <taxon>Bacillota</taxon>
        <taxon>Bacilli</taxon>
        <taxon>Bacillales</taxon>
        <taxon>Bacillaceae</taxon>
        <taxon>Bacillus</taxon>
        <taxon>Bacillus cereus group</taxon>
    </lineage>
</organism>